<gene>
    <name evidence="6" type="primary">rsmI</name>
    <name evidence="8" type="ORF">ST1E_0097</name>
</gene>
<name>M1LZ67_9PROT</name>
<keyword evidence="5 6" id="KW-0949">S-adenosyl-L-methionine</keyword>
<dbReference type="EMBL" id="CP003806">
    <property type="protein sequence ID" value="AGF49356.1"/>
    <property type="molecule type" value="Genomic_DNA"/>
</dbReference>
<comment type="catalytic activity">
    <reaction evidence="6">
        <text>cytidine(1402) in 16S rRNA + S-adenosyl-L-methionine = 2'-O-methylcytidine(1402) in 16S rRNA + S-adenosyl-L-homocysteine + H(+)</text>
        <dbReference type="Rhea" id="RHEA:42924"/>
        <dbReference type="Rhea" id="RHEA-COMP:10285"/>
        <dbReference type="Rhea" id="RHEA-COMP:10286"/>
        <dbReference type="ChEBI" id="CHEBI:15378"/>
        <dbReference type="ChEBI" id="CHEBI:57856"/>
        <dbReference type="ChEBI" id="CHEBI:59789"/>
        <dbReference type="ChEBI" id="CHEBI:74495"/>
        <dbReference type="ChEBI" id="CHEBI:82748"/>
        <dbReference type="EC" id="2.1.1.198"/>
    </reaction>
</comment>
<dbReference type="CDD" id="cd11648">
    <property type="entry name" value="RsmI"/>
    <property type="match status" value="1"/>
</dbReference>
<dbReference type="InterPro" id="IPR000878">
    <property type="entry name" value="4pyrrol_Mease"/>
</dbReference>
<dbReference type="GO" id="GO:0005737">
    <property type="term" value="C:cytoplasm"/>
    <property type="evidence" value="ECO:0007669"/>
    <property type="project" value="UniProtKB-SubCell"/>
</dbReference>
<dbReference type="PANTHER" id="PTHR46111:SF1">
    <property type="entry name" value="RIBOSOMAL RNA SMALL SUBUNIT METHYLTRANSFERASE I"/>
    <property type="match status" value="1"/>
</dbReference>
<dbReference type="PIRSF" id="PIRSF005917">
    <property type="entry name" value="MTase_YraL"/>
    <property type="match status" value="1"/>
</dbReference>
<dbReference type="KEGG" id="kga:ST1E_0097"/>
<dbReference type="RefSeq" id="WP_015389840.1">
    <property type="nucleotide sequence ID" value="NC_020284.1"/>
</dbReference>
<keyword evidence="3 6" id="KW-0489">Methyltransferase</keyword>
<dbReference type="PROSITE" id="PS01296">
    <property type="entry name" value="RSMI"/>
    <property type="match status" value="1"/>
</dbReference>
<dbReference type="InterPro" id="IPR018063">
    <property type="entry name" value="SAM_MeTrfase_RsmI_CS"/>
</dbReference>
<evidence type="ECO:0000259" key="7">
    <source>
        <dbReference type="Pfam" id="PF00590"/>
    </source>
</evidence>
<dbReference type="AlphaFoldDB" id="M1LZ67"/>
<dbReference type="GO" id="GO:0070677">
    <property type="term" value="F:rRNA (cytosine-2'-O-)-methyltransferase activity"/>
    <property type="evidence" value="ECO:0007669"/>
    <property type="project" value="UniProtKB-UniRule"/>
</dbReference>
<dbReference type="OrthoDB" id="9809084at2"/>
<sequence>MDKTDFLKNMDFKFAIEQVAMQDWPISTLYIVSTPIGNLSDISFRAIYSLSMVDLIAAEDTRVSYHLLRFYGIENKLISAHRHNELEASRKICQYLGSGKRVALVSDAGTPGISDPGSRIISEVGSYGYRIIPIPGASSVTAALMSSGVTTDENPSYAFAGFVPSKRSQRLLWFKEWSNKKFPVIIFESSHRIIDSLEDLRKICGDERILTIAKELTKKFEKIDTISLGETSRLLSANSDYFRGEFVLILHSNESKDIETDVLINIDELIKSLLSYMTLSEAARVVSGSTGISRKFLYNKAIKLKSSGE</sequence>
<evidence type="ECO:0000256" key="6">
    <source>
        <dbReference type="HAMAP-Rule" id="MF_01877"/>
    </source>
</evidence>
<evidence type="ECO:0000313" key="9">
    <source>
        <dbReference type="Proteomes" id="UP000011658"/>
    </source>
</evidence>
<dbReference type="Gene3D" id="3.40.1010.10">
    <property type="entry name" value="Cobalt-precorrin-4 Transmethylase, Domain 1"/>
    <property type="match status" value="1"/>
</dbReference>
<dbReference type="HOGENOM" id="CLU_044779_2_0_4"/>
<keyword evidence="1 6" id="KW-0963">Cytoplasm</keyword>
<dbReference type="HAMAP" id="MF_01877">
    <property type="entry name" value="16SrRNA_methyltr_I"/>
    <property type="match status" value="1"/>
</dbReference>
<evidence type="ECO:0000313" key="8">
    <source>
        <dbReference type="EMBL" id="AGF49356.1"/>
    </source>
</evidence>
<dbReference type="NCBIfam" id="TIGR00096">
    <property type="entry name" value="16S rRNA (cytidine(1402)-2'-O)-methyltransferase"/>
    <property type="match status" value="1"/>
</dbReference>
<feature type="domain" description="Tetrapyrrole methylase" evidence="7">
    <location>
        <begin position="28"/>
        <end position="229"/>
    </location>
</feature>
<comment type="similarity">
    <text evidence="6">Belongs to the methyltransferase superfamily. RsmI family.</text>
</comment>
<keyword evidence="9" id="KW-1185">Reference proteome</keyword>
<evidence type="ECO:0000256" key="4">
    <source>
        <dbReference type="ARBA" id="ARBA00022679"/>
    </source>
</evidence>
<accession>M1LZ67</accession>
<dbReference type="STRING" id="1208921.ST1E_0097"/>
<dbReference type="PANTHER" id="PTHR46111">
    <property type="entry name" value="RIBOSOMAL RNA SMALL SUBUNIT METHYLTRANSFERASE I"/>
    <property type="match status" value="1"/>
</dbReference>
<organism evidence="8 9">
    <name type="scientific">Candidatus Kinetoplastidibacterium galati TCC219</name>
    <dbReference type="NCBI Taxonomy" id="1208921"/>
    <lineage>
        <taxon>Bacteria</taxon>
        <taxon>Pseudomonadati</taxon>
        <taxon>Pseudomonadota</taxon>
        <taxon>Betaproteobacteria</taxon>
        <taxon>Candidatus Kinetoplastidibacterium</taxon>
    </lineage>
</organism>
<dbReference type="InterPro" id="IPR035996">
    <property type="entry name" value="4pyrrol_Methylase_sf"/>
</dbReference>
<proteinExistence type="inferred from homology"/>
<evidence type="ECO:0000256" key="5">
    <source>
        <dbReference type="ARBA" id="ARBA00022691"/>
    </source>
</evidence>
<evidence type="ECO:0000256" key="1">
    <source>
        <dbReference type="ARBA" id="ARBA00022490"/>
    </source>
</evidence>
<dbReference type="PATRIC" id="fig|1208921.3.peg.647"/>
<dbReference type="InterPro" id="IPR008189">
    <property type="entry name" value="rRNA_ssu_MeTfrase_I"/>
</dbReference>
<protein>
    <recommendedName>
        <fullName evidence="6">Ribosomal RNA small subunit methyltransferase I</fullName>
        <ecNumber evidence="6">2.1.1.198</ecNumber>
    </recommendedName>
    <alternativeName>
        <fullName evidence="6">16S rRNA 2'-O-ribose C1402 methyltransferase</fullName>
    </alternativeName>
    <alternativeName>
        <fullName evidence="6">rRNA (cytidine-2'-O-)-methyltransferase RsmI</fullName>
    </alternativeName>
</protein>
<dbReference type="Gene3D" id="3.30.950.10">
    <property type="entry name" value="Methyltransferase, Cobalt-precorrin-4 Transmethylase, Domain 2"/>
    <property type="match status" value="1"/>
</dbReference>
<reference evidence="8 9" key="1">
    <citation type="journal article" date="2013" name="Genome Biol. Evol.">
        <title>Genome evolution and phylogenomic analysis of candidatus kinetoplastibacterium, the betaproteobacterial endosymbionts of strigomonas and angomonas.</title>
        <authorList>
            <person name="Alves J.M."/>
            <person name="Serrano M.G."/>
            <person name="Maia da Silva F."/>
            <person name="Voegtly L.J."/>
            <person name="Matveyev A.V."/>
            <person name="Teixeira M.M."/>
            <person name="Camargo E.P."/>
            <person name="Buck G.A."/>
        </authorList>
    </citation>
    <scope>NUCLEOTIDE SEQUENCE [LARGE SCALE GENOMIC DNA]</scope>
    <source>
        <strain evidence="8 9">TCC219</strain>
    </source>
</reference>
<keyword evidence="2 6" id="KW-0698">rRNA processing</keyword>
<dbReference type="eggNOG" id="COG0313">
    <property type="taxonomic scope" value="Bacteria"/>
</dbReference>
<evidence type="ECO:0000256" key="2">
    <source>
        <dbReference type="ARBA" id="ARBA00022552"/>
    </source>
</evidence>
<dbReference type="Pfam" id="PF00590">
    <property type="entry name" value="TP_methylase"/>
    <property type="match status" value="1"/>
</dbReference>
<dbReference type="EC" id="2.1.1.198" evidence="6"/>
<comment type="function">
    <text evidence="6">Catalyzes the 2'-O-methylation of the ribose of cytidine 1402 (C1402) in 16S rRNA.</text>
</comment>
<comment type="subcellular location">
    <subcellularLocation>
        <location evidence="6">Cytoplasm</location>
    </subcellularLocation>
</comment>
<keyword evidence="4 6" id="KW-0808">Transferase</keyword>
<dbReference type="Proteomes" id="UP000011658">
    <property type="component" value="Chromosome"/>
</dbReference>
<dbReference type="SUPFAM" id="SSF53790">
    <property type="entry name" value="Tetrapyrrole methylase"/>
    <property type="match status" value="1"/>
</dbReference>
<dbReference type="InterPro" id="IPR014776">
    <property type="entry name" value="4pyrrole_Mease_sub2"/>
</dbReference>
<evidence type="ECO:0000256" key="3">
    <source>
        <dbReference type="ARBA" id="ARBA00022603"/>
    </source>
</evidence>
<dbReference type="InterPro" id="IPR014777">
    <property type="entry name" value="4pyrrole_Mease_sub1"/>
</dbReference>